<accession>A0A8K0FWG0</accession>
<dbReference type="EMBL" id="VTPC01090753">
    <property type="protein sequence ID" value="KAF2881340.1"/>
    <property type="molecule type" value="Genomic_DNA"/>
</dbReference>
<evidence type="ECO:0000256" key="2">
    <source>
        <dbReference type="SAM" id="SignalP"/>
    </source>
</evidence>
<gene>
    <name evidence="3" type="ORF">ILUMI_24839</name>
</gene>
<dbReference type="Proteomes" id="UP000801492">
    <property type="component" value="Unassembled WGS sequence"/>
</dbReference>
<proteinExistence type="predicted"/>
<reference evidence="3" key="1">
    <citation type="submission" date="2019-08" db="EMBL/GenBank/DDBJ databases">
        <title>The genome of the North American firefly Photinus pyralis.</title>
        <authorList>
            <consortium name="Photinus pyralis genome working group"/>
            <person name="Fallon T.R."/>
            <person name="Sander Lower S.E."/>
            <person name="Weng J.-K."/>
        </authorList>
    </citation>
    <scope>NUCLEOTIDE SEQUENCE</scope>
    <source>
        <strain evidence="3">TRF0915ILg1</strain>
        <tissue evidence="3">Whole body</tissue>
    </source>
</reference>
<keyword evidence="2" id="KW-0732">Signal</keyword>
<name>A0A8K0FWG0_IGNLU</name>
<feature type="region of interest" description="Disordered" evidence="1">
    <location>
        <begin position="191"/>
        <end position="249"/>
    </location>
</feature>
<feature type="compositionally biased region" description="Basic and acidic residues" evidence="1">
    <location>
        <begin position="220"/>
        <end position="249"/>
    </location>
</feature>
<comment type="caution">
    <text evidence="3">The sequence shown here is derived from an EMBL/GenBank/DDBJ whole genome shotgun (WGS) entry which is preliminary data.</text>
</comment>
<keyword evidence="4" id="KW-1185">Reference proteome</keyword>
<dbReference type="AlphaFoldDB" id="A0A8K0FWG0"/>
<evidence type="ECO:0000313" key="3">
    <source>
        <dbReference type="EMBL" id="KAF2881340.1"/>
    </source>
</evidence>
<evidence type="ECO:0000256" key="1">
    <source>
        <dbReference type="SAM" id="MobiDB-lite"/>
    </source>
</evidence>
<feature type="signal peptide" evidence="2">
    <location>
        <begin position="1"/>
        <end position="23"/>
    </location>
</feature>
<evidence type="ECO:0000313" key="4">
    <source>
        <dbReference type="Proteomes" id="UP000801492"/>
    </source>
</evidence>
<feature type="chain" id="PRO_5035431330" evidence="2">
    <location>
        <begin position="24"/>
        <end position="249"/>
    </location>
</feature>
<sequence>MESVTVYVLCIAVALNFVRDTYSAPVSGLLSGLFGGDDGHPKQQPAAAAPVDINQLLRQYYTAQSEDQMARYNPFGQLNSAASYAQPQQFEAFPQPAAEPYFAYPNSNPFQNPYQNSFAPDPYSQQLYPVYRGVPGQVPSAVDGSGAAAAAAAAEQFTKQLDSFLPRDGLAGHALAGDVASYRSLSAPSQVDARSHSASQVREAVESRPPVASSLVAHRVLPDSDPAEKPAEDKASSEPKHVELSKNKE</sequence>
<protein>
    <submittedName>
        <fullName evidence="3">Uncharacterized protein</fullName>
    </submittedName>
</protein>
<dbReference type="OrthoDB" id="10479659at2759"/>
<organism evidence="3 4">
    <name type="scientific">Ignelater luminosus</name>
    <name type="common">Cucubano</name>
    <name type="synonym">Pyrophorus luminosus</name>
    <dbReference type="NCBI Taxonomy" id="2038154"/>
    <lineage>
        <taxon>Eukaryota</taxon>
        <taxon>Metazoa</taxon>
        <taxon>Ecdysozoa</taxon>
        <taxon>Arthropoda</taxon>
        <taxon>Hexapoda</taxon>
        <taxon>Insecta</taxon>
        <taxon>Pterygota</taxon>
        <taxon>Neoptera</taxon>
        <taxon>Endopterygota</taxon>
        <taxon>Coleoptera</taxon>
        <taxon>Polyphaga</taxon>
        <taxon>Elateriformia</taxon>
        <taxon>Elateroidea</taxon>
        <taxon>Elateridae</taxon>
        <taxon>Agrypninae</taxon>
        <taxon>Pyrophorini</taxon>
        <taxon>Ignelater</taxon>
    </lineage>
</organism>